<protein>
    <submittedName>
        <fullName evidence="1">Uncharacterized protein</fullName>
    </submittedName>
</protein>
<reference evidence="1" key="1">
    <citation type="journal article" date="2018" name="Nat. Plants">
        <title>Whole-genome landscape of Medicago truncatula symbiotic genes.</title>
        <authorList>
            <person name="Pecrix Y."/>
            <person name="Gamas P."/>
            <person name="Carrere S."/>
        </authorList>
    </citation>
    <scope>NUCLEOTIDE SEQUENCE</scope>
    <source>
        <tissue evidence="1">Leaves</tissue>
    </source>
</reference>
<proteinExistence type="predicted"/>
<dbReference type="Gramene" id="rna42837">
    <property type="protein sequence ID" value="RHN48150.1"/>
    <property type="gene ID" value="gene42837"/>
</dbReference>
<dbReference type="AlphaFoldDB" id="A0A396H4H1"/>
<evidence type="ECO:0000313" key="1">
    <source>
        <dbReference type="EMBL" id="RHN48150.1"/>
    </source>
</evidence>
<dbReference type="Proteomes" id="UP000265566">
    <property type="component" value="Chromosome 7"/>
</dbReference>
<accession>A0A396H4H1</accession>
<sequence length="56" mass="6355">MSTLCHQIGGKYLNRNMVKTEDGRWVLAQRPQLADTHHEDIEPHLSQIGLISSSNK</sequence>
<gene>
    <name evidence="1" type="ORF">MtrunA17_Chr7g0260691</name>
</gene>
<comment type="caution">
    <text evidence="1">The sequence shown here is derived from an EMBL/GenBank/DDBJ whole genome shotgun (WGS) entry which is preliminary data.</text>
</comment>
<name>A0A396H4H1_MEDTR</name>
<organism evidence="1">
    <name type="scientific">Medicago truncatula</name>
    <name type="common">Barrel medic</name>
    <name type="synonym">Medicago tribuloides</name>
    <dbReference type="NCBI Taxonomy" id="3880"/>
    <lineage>
        <taxon>Eukaryota</taxon>
        <taxon>Viridiplantae</taxon>
        <taxon>Streptophyta</taxon>
        <taxon>Embryophyta</taxon>
        <taxon>Tracheophyta</taxon>
        <taxon>Spermatophyta</taxon>
        <taxon>Magnoliopsida</taxon>
        <taxon>eudicotyledons</taxon>
        <taxon>Gunneridae</taxon>
        <taxon>Pentapetalae</taxon>
        <taxon>rosids</taxon>
        <taxon>fabids</taxon>
        <taxon>Fabales</taxon>
        <taxon>Fabaceae</taxon>
        <taxon>Papilionoideae</taxon>
        <taxon>50 kb inversion clade</taxon>
        <taxon>NPAAA clade</taxon>
        <taxon>Hologalegina</taxon>
        <taxon>IRL clade</taxon>
        <taxon>Trifolieae</taxon>
        <taxon>Medicago</taxon>
    </lineage>
</organism>
<dbReference type="EMBL" id="PSQE01000007">
    <property type="protein sequence ID" value="RHN48150.1"/>
    <property type="molecule type" value="Genomic_DNA"/>
</dbReference>